<dbReference type="EC" id="3.1.1.-" evidence="5"/>
<keyword evidence="8" id="KW-1185">Reference proteome</keyword>
<dbReference type="RefSeq" id="XP_048131891.1">
    <property type="nucleotide sequence ID" value="XM_048275934.1"/>
</dbReference>
<feature type="region of interest" description="Disordered" evidence="6">
    <location>
        <begin position="390"/>
        <end position="409"/>
    </location>
</feature>
<evidence type="ECO:0000259" key="7">
    <source>
        <dbReference type="Pfam" id="PF01764"/>
    </source>
</evidence>
<dbReference type="GeneID" id="125314221"/>
<proteinExistence type="inferred from homology"/>
<dbReference type="Pfam" id="PF01764">
    <property type="entry name" value="Lipase_3"/>
    <property type="match status" value="1"/>
</dbReference>
<dbReference type="RefSeq" id="XP_048131894.1">
    <property type="nucleotide sequence ID" value="XM_048275937.1"/>
</dbReference>
<name>A0ABM3H5L1_9MYRT</name>
<feature type="domain" description="Fungal lipase-type" evidence="7">
    <location>
        <begin position="126"/>
        <end position="288"/>
    </location>
</feature>
<organism evidence="8 11">
    <name type="scientific">Rhodamnia argentea</name>
    <dbReference type="NCBI Taxonomy" id="178133"/>
    <lineage>
        <taxon>Eukaryota</taxon>
        <taxon>Viridiplantae</taxon>
        <taxon>Streptophyta</taxon>
        <taxon>Embryophyta</taxon>
        <taxon>Tracheophyta</taxon>
        <taxon>Spermatophyta</taxon>
        <taxon>Magnoliopsida</taxon>
        <taxon>eudicotyledons</taxon>
        <taxon>Gunneridae</taxon>
        <taxon>Pentapetalae</taxon>
        <taxon>rosids</taxon>
        <taxon>malvids</taxon>
        <taxon>Myrtales</taxon>
        <taxon>Myrtaceae</taxon>
        <taxon>Myrtoideae</taxon>
        <taxon>Myrteae</taxon>
        <taxon>Australasian group</taxon>
        <taxon>Rhodamnia</taxon>
    </lineage>
</organism>
<evidence type="ECO:0000256" key="6">
    <source>
        <dbReference type="SAM" id="MobiDB-lite"/>
    </source>
</evidence>
<dbReference type="RefSeq" id="XP_048131890.1">
    <property type="nucleotide sequence ID" value="XM_048275933.1"/>
</dbReference>
<keyword evidence="3 5" id="KW-0442">Lipid degradation</keyword>
<keyword evidence="2 5" id="KW-0378">Hydrolase</keyword>
<sequence length="409" mass="46033">MGGNSSRPWTDLSGETYWKGMLDPLDEDLRMYLVHYGERVQAISDGFNGQAESKGYGLPRFPMDKLFQEVGLETANNPFRYEVTRYFYVPTKLLDLPLVPDRSWAGYVAVSTDEVTANFGRRDILVAWRGTTEPLEAMSDLIDYLVPATDIFPKDEHKDVRIHGGWHMLYTKSALFDPYVKHSARDQVLMEVRKQVDLYAGKDEPISITVVGYSMGAALATLNALDIVTNKYNVPTDHPEKACLVTAFAFASPKVGNESFQELFSSSEKLRGLRVVNAIDIVPFFPPVGYDHVGEQLTVDSRKSPYLRPLTSSLSGAMGIAHQLETYLHLVAGTQGISSNHFDLKGRRDISLLNKNWDALDDSKYKFPVKWWVAKNKDMVQNGNDGSWSMAAPYIPPRPEDDQNEYSQV</sequence>
<evidence type="ECO:0000256" key="4">
    <source>
        <dbReference type="ARBA" id="ARBA00023098"/>
    </source>
</evidence>
<comment type="function">
    <text evidence="5">Acylhydrolase that catalyzes the hydrolysis of phospholipids at the sn-1 position.</text>
</comment>
<evidence type="ECO:0000313" key="13">
    <source>
        <dbReference type="RefSeq" id="XP_048131894.1"/>
    </source>
</evidence>
<reference evidence="9 10" key="1">
    <citation type="submission" date="2025-05" db="UniProtKB">
        <authorList>
            <consortium name="RefSeq"/>
        </authorList>
    </citation>
    <scope>IDENTIFICATION</scope>
    <source>
        <tissue evidence="9 10">Leaf</tissue>
    </source>
</reference>
<dbReference type="RefSeq" id="XP_048131893.1">
    <property type="nucleotide sequence ID" value="XM_048275936.1"/>
</dbReference>
<accession>A0ABM3H5L1</accession>
<gene>
    <name evidence="9 10 11 12 13" type="primary">LOC125314221</name>
</gene>
<dbReference type="SUPFAM" id="SSF53474">
    <property type="entry name" value="alpha/beta-Hydrolases"/>
    <property type="match status" value="1"/>
</dbReference>
<dbReference type="PANTHER" id="PTHR31828:SF20">
    <property type="entry name" value="PHOSPHOLIPASE A1"/>
    <property type="match status" value="1"/>
</dbReference>
<dbReference type="InterPro" id="IPR029058">
    <property type="entry name" value="AB_hydrolase_fold"/>
</dbReference>
<dbReference type="Gene3D" id="3.40.50.1820">
    <property type="entry name" value="alpha/beta hydrolase"/>
    <property type="match status" value="1"/>
</dbReference>
<dbReference type="RefSeq" id="XP_048131892.1">
    <property type="nucleotide sequence ID" value="XM_048275935.1"/>
</dbReference>
<dbReference type="CDD" id="cd00519">
    <property type="entry name" value="Lipase_3"/>
    <property type="match status" value="1"/>
</dbReference>
<evidence type="ECO:0000313" key="8">
    <source>
        <dbReference type="Proteomes" id="UP000827889"/>
    </source>
</evidence>
<evidence type="ECO:0000313" key="9">
    <source>
        <dbReference type="RefSeq" id="XP_048131890.1"/>
    </source>
</evidence>
<dbReference type="InterPro" id="IPR002921">
    <property type="entry name" value="Fungal_lipase-type"/>
</dbReference>
<keyword evidence="4 5" id="KW-0443">Lipid metabolism</keyword>
<evidence type="ECO:0000313" key="11">
    <source>
        <dbReference type="RefSeq" id="XP_048131892.1"/>
    </source>
</evidence>
<dbReference type="Proteomes" id="UP000827889">
    <property type="component" value="Chromosome 3"/>
</dbReference>
<evidence type="ECO:0000256" key="3">
    <source>
        <dbReference type="ARBA" id="ARBA00022963"/>
    </source>
</evidence>
<evidence type="ECO:0000256" key="1">
    <source>
        <dbReference type="ARBA" id="ARBA00010701"/>
    </source>
</evidence>
<protein>
    <recommendedName>
        <fullName evidence="5">Phospholipase A1</fullName>
        <ecNumber evidence="5">3.1.1.-</ecNumber>
    </recommendedName>
</protein>
<evidence type="ECO:0000313" key="10">
    <source>
        <dbReference type="RefSeq" id="XP_048131891.1"/>
    </source>
</evidence>
<dbReference type="InterPro" id="IPR033556">
    <property type="entry name" value="PLA"/>
</dbReference>
<evidence type="ECO:0000313" key="12">
    <source>
        <dbReference type="RefSeq" id="XP_048131893.1"/>
    </source>
</evidence>
<evidence type="ECO:0000256" key="2">
    <source>
        <dbReference type="ARBA" id="ARBA00022801"/>
    </source>
</evidence>
<evidence type="ECO:0000256" key="5">
    <source>
        <dbReference type="RuleBase" id="RU367093"/>
    </source>
</evidence>
<comment type="similarity">
    <text evidence="1 5">Belongs to the AB hydrolase superfamily. Lipase family.</text>
</comment>
<dbReference type="PANTHER" id="PTHR31828">
    <property type="entry name" value="PHOSPHOLIPASE A1-IIGAMMA"/>
    <property type="match status" value="1"/>
</dbReference>